<dbReference type="STRING" id="216903.SAMN05444371_1191"/>
<proteinExistence type="predicted"/>
<dbReference type="Proteomes" id="UP000184498">
    <property type="component" value="Unassembled WGS sequence"/>
</dbReference>
<protein>
    <submittedName>
        <fullName evidence="1">Uncharacterized protein</fullName>
    </submittedName>
</protein>
<accession>A0A1M6PMS1</accession>
<evidence type="ECO:0000313" key="2">
    <source>
        <dbReference type="Proteomes" id="UP000184498"/>
    </source>
</evidence>
<dbReference type="AlphaFoldDB" id="A0A1M6PMS1"/>
<keyword evidence="2" id="KW-1185">Reference proteome</keyword>
<dbReference type="RefSeq" id="WP_139258243.1">
    <property type="nucleotide sequence ID" value="NZ_FRAM01000001.1"/>
</dbReference>
<evidence type="ECO:0000313" key="1">
    <source>
        <dbReference type="EMBL" id="SHK09188.1"/>
    </source>
</evidence>
<organism evidence="1 2">
    <name type="scientific">Epilithonimonas mollis</name>
    <dbReference type="NCBI Taxonomy" id="216903"/>
    <lineage>
        <taxon>Bacteria</taxon>
        <taxon>Pseudomonadati</taxon>
        <taxon>Bacteroidota</taxon>
        <taxon>Flavobacteriia</taxon>
        <taxon>Flavobacteriales</taxon>
        <taxon>Weeksellaceae</taxon>
        <taxon>Chryseobacterium group</taxon>
        <taxon>Epilithonimonas</taxon>
    </lineage>
</organism>
<reference evidence="2" key="1">
    <citation type="submission" date="2016-11" db="EMBL/GenBank/DDBJ databases">
        <authorList>
            <person name="Varghese N."/>
            <person name="Submissions S."/>
        </authorList>
    </citation>
    <scope>NUCLEOTIDE SEQUENCE [LARGE SCALE GENOMIC DNA]</scope>
    <source>
        <strain evidence="2">DSM 18016</strain>
    </source>
</reference>
<sequence length="245" mass="28571">MIIFLTSHFVLSQVGNLLKTEDFFIEKYQRISNEQDSEIKANLSLDYFETFKDFLSKNQKSFTYDFQKIKKETGLYVATSKDGKLRFYTWDTQMGGTMKNFAQIIQFQSDGKVATLSNNSDNDAYFVSKIFDVNINNKRYYLVISNGVFSTKDVSQAVQALRIENGKLIDTDKIFRTKKETLNRIESSFDFFSVVNRPERPLELITFDDKTDSVYFPLVNEKGEVTPKRLVYQKKGNYFEFKGIQ</sequence>
<dbReference type="EMBL" id="FRAM01000001">
    <property type="protein sequence ID" value="SHK09188.1"/>
    <property type="molecule type" value="Genomic_DNA"/>
</dbReference>
<name>A0A1M6PMS1_9FLAO</name>
<gene>
    <name evidence="1" type="ORF">SAMN05444371_1191</name>
</gene>
<dbReference type="OrthoDB" id="877719at2"/>